<sequence length="405" mass="43283">MALIVQKYGGTSVGSTERIKNVAKRIAKTRAEGHDVVVVVSAMSGETNRLVALAHEMQNLPDPRELDVVLATGEQVTIGLLAMALKDIGVPAKSYTGWQIAVKTDAAHTKARIESIDDEAIHADLKAGHVVIVAGFQGVSSQGNITTLGRGGSDTSAVAMAAALKAQECQIYTDVDGVYTTDPRVVPEARRLDTVTFEEMLELASLGSKVLQIRSVEFAGKYKVRLRVLSSLQEGGNGTLITFEEDNNMERAAVSGIAFDKNQARINVRGVPDKPGVAYQILGAVAAANIEVDMIIQNVGAEGTTDFSFTVPHGDYKPVLESLNSLQDSIGAAEIDGDDTVCKVSIVGLGMRSHVGVASKMFRTLAEEGINIQMISTSEIKVSVLIDEKYMELATRVLHKAFELT</sequence>
<keyword evidence="6 13" id="KW-0808">Transferase</keyword>
<dbReference type="InterPro" id="IPR001048">
    <property type="entry name" value="Asp/Glu/Uridylate_kinase"/>
</dbReference>
<keyword evidence="8 13" id="KW-0418">Kinase</keyword>
<protein>
    <recommendedName>
        <fullName evidence="13">Aspartokinase</fullName>
        <ecNumber evidence="13">2.7.2.4</ecNumber>
    </recommendedName>
</protein>
<dbReference type="EC" id="2.7.2.4" evidence="13"/>
<evidence type="ECO:0000259" key="15">
    <source>
        <dbReference type="PROSITE" id="PS51671"/>
    </source>
</evidence>
<comment type="pathway">
    <text evidence="1 14">Amino-acid biosynthesis; L-lysine biosynthesis via DAP pathway; (S)-tetrahydrodipicolinate from L-aspartate: step 1/4.</text>
</comment>
<feature type="binding site" evidence="12">
    <location>
        <position position="179"/>
    </location>
    <ligand>
        <name>ATP</name>
        <dbReference type="ChEBI" id="CHEBI:30616"/>
    </ligand>
</feature>
<feature type="binding site" evidence="12">
    <location>
        <position position="74"/>
    </location>
    <ligand>
        <name>substrate</name>
    </ligand>
</feature>
<evidence type="ECO:0000256" key="12">
    <source>
        <dbReference type="PIRSR" id="PIRSR000726-1"/>
    </source>
</evidence>
<dbReference type="Gene3D" id="3.30.2130.10">
    <property type="entry name" value="VC0802-like"/>
    <property type="match status" value="1"/>
</dbReference>
<evidence type="ECO:0000256" key="11">
    <source>
        <dbReference type="ARBA" id="ARBA00047872"/>
    </source>
</evidence>
<dbReference type="RefSeq" id="WP_187001094.1">
    <property type="nucleotide sequence ID" value="NZ_CP060414.2"/>
</dbReference>
<accession>A0A7H1M871</accession>
<dbReference type="NCBIfam" id="NF005155">
    <property type="entry name" value="PRK06635.1-4"/>
    <property type="match status" value="1"/>
</dbReference>
<feature type="binding site" evidence="12">
    <location>
        <position position="184"/>
    </location>
    <ligand>
        <name>ATP</name>
        <dbReference type="ChEBI" id="CHEBI:30616"/>
    </ligand>
</feature>
<comment type="catalytic activity">
    <reaction evidence="11 13">
        <text>L-aspartate + ATP = 4-phospho-L-aspartate + ADP</text>
        <dbReference type="Rhea" id="RHEA:23776"/>
        <dbReference type="ChEBI" id="CHEBI:29991"/>
        <dbReference type="ChEBI" id="CHEBI:30616"/>
        <dbReference type="ChEBI" id="CHEBI:57535"/>
        <dbReference type="ChEBI" id="CHEBI:456216"/>
        <dbReference type="EC" id="2.7.2.4"/>
    </reaction>
</comment>
<dbReference type="InterPro" id="IPR018042">
    <property type="entry name" value="Aspartate_kinase_CS"/>
</dbReference>
<comment type="pathway">
    <text evidence="2 14">Amino-acid biosynthesis; L-methionine biosynthesis via de novo pathway; L-homoserine from L-aspartate: step 1/3.</text>
</comment>
<dbReference type="NCBIfam" id="NF005154">
    <property type="entry name" value="PRK06635.1-2"/>
    <property type="match status" value="1"/>
</dbReference>
<dbReference type="PANTHER" id="PTHR21499">
    <property type="entry name" value="ASPARTATE KINASE"/>
    <property type="match status" value="1"/>
</dbReference>
<dbReference type="UniPathway" id="UPA00051">
    <property type="reaction ID" value="UER00462"/>
</dbReference>
<dbReference type="Pfam" id="PF00696">
    <property type="entry name" value="AA_kinase"/>
    <property type="match status" value="1"/>
</dbReference>
<dbReference type="EMBL" id="CP060414">
    <property type="protein sequence ID" value="QNT57836.1"/>
    <property type="molecule type" value="Genomic_DNA"/>
</dbReference>
<evidence type="ECO:0000256" key="5">
    <source>
        <dbReference type="ARBA" id="ARBA00022605"/>
    </source>
</evidence>
<gene>
    <name evidence="16" type="ORF">H7A79_0696</name>
</gene>
<evidence type="ECO:0000313" key="16">
    <source>
        <dbReference type="EMBL" id="QNT57836.1"/>
    </source>
</evidence>
<dbReference type="InterPro" id="IPR002912">
    <property type="entry name" value="ACT_dom"/>
</dbReference>
<dbReference type="InterPro" id="IPR045865">
    <property type="entry name" value="ACT-like_dom_sf"/>
</dbReference>
<feature type="binding site" evidence="12">
    <location>
        <begin position="209"/>
        <end position="210"/>
    </location>
    <ligand>
        <name>ATP</name>
        <dbReference type="ChEBI" id="CHEBI:30616"/>
    </ligand>
</feature>
<feature type="binding site" evidence="12">
    <location>
        <begin position="173"/>
        <end position="174"/>
    </location>
    <ligand>
        <name>ATP</name>
        <dbReference type="ChEBI" id="CHEBI:30616"/>
    </ligand>
</feature>
<evidence type="ECO:0000256" key="7">
    <source>
        <dbReference type="ARBA" id="ARBA00022741"/>
    </source>
</evidence>
<evidence type="ECO:0000256" key="6">
    <source>
        <dbReference type="ARBA" id="ARBA00022679"/>
    </source>
</evidence>
<dbReference type="GO" id="GO:0005524">
    <property type="term" value="F:ATP binding"/>
    <property type="evidence" value="ECO:0007669"/>
    <property type="project" value="UniProtKB-KW"/>
</dbReference>
<dbReference type="Pfam" id="PF22468">
    <property type="entry name" value="ACT_9"/>
    <property type="match status" value="1"/>
</dbReference>
<dbReference type="PANTHER" id="PTHR21499:SF3">
    <property type="entry name" value="ASPARTOKINASE"/>
    <property type="match status" value="1"/>
</dbReference>
<dbReference type="UniPathway" id="UPA00050">
    <property type="reaction ID" value="UER00461"/>
</dbReference>
<dbReference type="UniPathway" id="UPA00034">
    <property type="reaction ID" value="UER00015"/>
</dbReference>
<feature type="binding site" evidence="12">
    <location>
        <begin position="7"/>
        <end position="10"/>
    </location>
    <ligand>
        <name>ATP</name>
        <dbReference type="ChEBI" id="CHEBI:30616"/>
    </ligand>
</feature>
<evidence type="ECO:0000256" key="2">
    <source>
        <dbReference type="ARBA" id="ARBA00004986"/>
    </source>
</evidence>
<evidence type="ECO:0000256" key="9">
    <source>
        <dbReference type="ARBA" id="ARBA00022840"/>
    </source>
</evidence>
<comment type="similarity">
    <text evidence="4 13">Belongs to the aspartokinase family.</text>
</comment>
<dbReference type="PIRSF" id="PIRSF000726">
    <property type="entry name" value="Asp_kin"/>
    <property type="match status" value="1"/>
</dbReference>
<keyword evidence="9 12" id="KW-0067">ATP-binding</keyword>
<dbReference type="KEGG" id="nmus:H7A79_0696"/>
<dbReference type="InterPro" id="IPR005260">
    <property type="entry name" value="Asp_kin_monofn"/>
</dbReference>
<organism evidence="16 17">
    <name type="scientific">Neisseria musculi</name>
    <dbReference type="NCBI Taxonomy" id="1815583"/>
    <lineage>
        <taxon>Bacteria</taxon>
        <taxon>Pseudomonadati</taxon>
        <taxon>Pseudomonadota</taxon>
        <taxon>Betaproteobacteria</taxon>
        <taxon>Neisseriales</taxon>
        <taxon>Neisseriaceae</taxon>
        <taxon>Neisseria</taxon>
    </lineage>
</organism>
<dbReference type="CDD" id="cd04913">
    <property type="entry name" value="ACT_AKii-LysC-BS-like_1"/>
    <property type="match status" value="1"/>
</dbReference>
<dbReference type="FunFam" id="3.30.2130.10:FF:000002">
    <property type="entry name" value="Aspartokinase"/>
    <property type="match status" value="1"/>
</dbReference>
<keyword evidence="7 12" id="KW-0547">Nucleotide-binding</keyword>
<evidence type="ECO:0000256" key="10">
    <source>
        <dbReference type="ARBA" id="ARBA00023154"/>
    </source>
</evidence>
<evidence type="ECO:0000256" key="1">
    <source>
        <dbReference type="ARBA" id="ARBA00004766"/>
    </source>
</evidence>
<dbReference type="Pfam" id="PF01842">
    <property type="entry name" value="ACT"/>
    <property type="match status" value="1"/>
</dbReference>
<dbReference type="SUPFAM" id="SSF53633">
    <property type="entry name" value="Carbamate kinase-like"/>
    <property type="match status" value="1"/>
</dbReference>
<dbReference type="Proteomes" id="UP000516412">
    <property type="component" value="Chromosome"/>
</dbReference>
<dbReference type="InterPro" id="IPR036393">
    <property type="entry name" value="AceGlu_kinase-like_sf"/>
</dbReference>
<keyword evidence="10" id="KW-0457">Lysine biosynthesis</keyword>
<dbReference type="AlphaFoldDB" id="A0A7H1M871"/>
<dbReference type="FunFam" id="3.40.1160.10:FF:000002">
    <property type="entry name" value="Aspartokinase"/>
    <property type="match status" value="1"/>
</dbReference>
<dbReference type="GO" id="GO:0009088">
    <property type="term" value="P:threonine biosynthetic process"/>
    <property type="evidence" value="ECO:0007669"/>
    <property type="project" value="UniProtKB-UniPathway"/>
</dbReference>
<name>A0A7H1M871_9NEIS</name>
<feature type="binding site" evidence="12">
    <location>
        <position position="47"/>
    </location>
    <ligand>
        <name>substrate</name>
    </ligand>
</feature>
<dbReference type="CDD" id="cd04261">
    <property type="entry name" value="AAK_AKii-LysC-BS"/>
    <property type="match status" value="1"/>
</dbReference>
<evidence type="ECO:0000256" key="4">
    <source>
        <dbReference type="ARBA" id="ARBA00010122"/>
    </source>
</evidence>
<dbReference type="PROSITE" id="PS51671">
    <property type="entry name" value="ACT"/>
    <property type="match status" value="2"/>
</dbReference>
<dbReference type="NCBIfam" id="TIGR00656">
    <property type="entry name" value="asp_kin_monofn"/>
    <property type="match status" value="1"/>
</dbReference>
<dbReference type="InterPro" id="IPR054352">
    <property type="entry name" value="ACT_Aspartokinase"/>
</dbReference>
<dbReference type="GO" id="GO:0005829">
    <property type="term" value="C:cytosol"/>
    <property type="evidence" value="ECO:0007669"/>
    <property type="project" value="TreeGrafter"/>
</dbReference>
<keyword evidence="5 14" id="KW-0028">Amino-acid biosynthesis</keyword>
<keyword evidence="17" id="KW-1185">Reference proteome</keyword>
<proteinExistence type="inferred from homology"/>
<evidence type="ECO:0000256" key="14">
    <source>
        <dbReference type="RuleBase" id="RU004249"/>
    </source>
</evidence>
<dbReference type="Gene3D" id="3.40.1160.10">
    <property type="entry name" value="Acetylglutamate kinase-like"/>
    <property type="match status" value="1"/>
</dbReference>
<feature type="domain" description="ACT" evidence="15">
    <location>
        <begin position="266"/>
        <end position="344"/>
    </location>
</feature>
<dbReference type="SUPFAM" id="SSF55021">
    <property type="entry name" value="ACT-like"/>
    <property type="match status" value="2"/>
</dbReference>
<evidence type="ECO:0000256" key="8">
    <source>
        <dbReference type="ARBA" id="ARBA00022777"/>
    </source>
</evidence>
<dbReference type="GO" id="GO:0004072">
    <property type="term" value="F:aspartate kinase activity"/>
    <property type="evidence" value="ECO:0007669"/>
    <property type="project" value="UniProtKB-EC"/>
</dbReference>
<feature type="domain" description="ACT" evidence="15">
    <location>
        <begin position="346"/>
        <end position="405"/>
    </location>
</feature>
<evidence type="ECO:0000313" key="17">
    <source>
        <dbReference type="Proteomes" id="UP000516412"/>
    </source>
</evidence>
<dbReference type="NCBIfam" id="TIGR00657">
    <property type="entry name" value="asp_kinases"/>
    <property type="match status" value="1"/>
</dbReference>
<dbReference type="InterPro" id="IPR001341">
    <property type="entry name" value="Asp_kinase"/>
</dbReference>
<dbReference type="PROSITE" id="PS00324">
    <property type="entry name" value="ASPARTOKINASE"/>
    <property type="match status" value="1"/>
</dbReference>
<comment type="pathway">
    <text evidence="3 14">Amino-acid biosynthesis; L-threonine biosynthesis; L-threonine from L-aspartate: step 1/5.</text>
</comment>
<dbReference type="CDD" id="cd04923">
    <property type="entry name" value="ACT_AK-LysC-DapG-like_2"/>
    <property type="match status" value="1"/>
</dbReference>
<dbReference type="InterPro" id="IPR041740">
    <property type="entry name" value="AKii-LysC-BS"/>
</dbReference>
<dbReference type="GO" id="GO:0009090">
    <property type="term" value="P:homoserine biosynthetic process"/>
    <property type="evidence" value="ECO:0007669"/>
    <property type="project" value="TreeGrafter"/>
</dbReference>
<dbReference type="GO" id="GO:0009089">
    <property type="term" value="P:lysine biosynthetic process via diaminopimelate"/>
    <property type="evidence" value="ECO:0007669"/>
    <property type="project" value="UniProtKB-UniPathway"/>
</dbReference>
<evidence type="ECO:0000256" key="13">
    <source>
        <dbReference type="RuleBase" id="RU003448"/>
    </source>
</evidence>
<evidence type="ECO:0000256" key="3">
    <source>
        <dbReference type="ARBA" id="ARBA00005139"/>
    </source>
</evidence>
<reference evidence="16" key="1">
    <citation type="submission" date="2024-06" db="EMBL/GenBank/DDBJ databases">
        <title>Complete Genome Sequence of mouse commensal type strain Neisseria musculi.</title>
        <authorList>
            <person name="Thapa E."/>
            <person name="Aluvathingal J."/>
            <person name="Nadendla S."/>
            <person name="Mehta A."/>
            <person name="Tettelin H."/>
            <person name="Weyand N.J."/>
        </authorList>
    </citation>
    <scope>NUCLEOTIDE SEQUENCE</scope>
    <source>
        <strain evidence="16">NW831</strain>
    </source>
</reference>